<keyword evidence="4" id="KW-1185">Reference proteome</keyword>
<dbReference type="Gene3D" id="3.40.390.10">
    <property type="entry name" value="Collagenase (Catalytic Domain)"/>
    <property type="match status" value="1"/>
</dbReference>
<dbReference type="STRING" id="183478.A0A364NB75"/>
<evidence type="ECO:0000313" key="4">
    <source>
        <dbReference type="Proteomes" id="UP000249619"/>
    </source>
</evidence>
<evidence type="ECO:0000256" key="1">
    <source>
        <dbReference type="SAM" id="MobiDB-lite"/>
    </source>
</evidence>
<sequence length="429" mass="46467">MPTIIQTAGDMVGNVGHQVQHAAKSVEAQFEHTTSQILPHKRREQMVERARDYAHHNPRAAAFLTAQTALTGLPLVLFLAFAAATLLVSLTTCLFLGLLVSLALTFFVVSFALIFVVPTVVIASCSATFIFMWGLVGYIILRRFNEGEAPAKPGTRVGDKLQALTGSRSAYWQNDQAFPEGSRNGDMLGNGAGTDGRDAGYGGKHTDGTTSSGDGGPVKGSHGAVEWERKWADGVKPQAVVLDTENPYQALKVLTRWLPSRIKKYPYCFDEEGKWEFRMPNEAVVVSWDTTGHIFGFLHEHQRLDRDAHVRFDCTKVQGYNRAVANAGLIAQNSNNPLRSPLTESSPYRRSVRTIVYVLVGRTQSEIFPKGGVANVGGVDGVDSGGEGQTSTLVTVAVPEATETPSDQVAAVLAGMLGTYLGVLWCLWS</sequence>
<proteinExistence type="predicted"/>
<keyword evidence="2" id="KW-1133">Transmembrane helix</keyword>
<dbReference type="Proteomes" id="UP000249619">
    <property type="component" value="Unassembled WGS sequence"/>
</dbReference>
<dbReference type="InterPro" id="IPR024079">
    <property type="entry name" value="MetalloPept_cat_dom_sf"/>
</dbReference>
<feature type="transmembrane region" description="Helical" evidence="2">
    <location>
        <begin position="94"/>
        <end position="115"/>
    </location>
</feature>
<feature type="transmembrane region" description="Helical" evidence="2">
    <location>
        <begin position="61"/>
        <end position="88"/>
    </location>
</feature>
<protein>
    <recommendedName>
        <fullName evidence="5">Transmembrane protein</fullName>
    </recommendedName>
</protein>
<evidence type="ECO:0000313" key="3">
    <source>
        <dbReference type="EMBL" id="RAR14301.1"/>
    </source>
</evidence>
<evidence type="ECO:0008006" key="5">
    <source>
        <dbReference type="Google" id="ProtNLM"/>
    </source>
</evidence>
<feature type="compositionally biased region" description="Gly residues" evidence="1">
    <location>
        <begin position="188"/>
        <end position="203"/>
    </location>
</feature>
<dbReference type="Pfam" id="PF16015">
    <property type="entry name" value="Promethin"/>
    <property type="match status" value="1"/>
</dbReference>
<gene>
    <name evidence="3" type="ORF">DDE83_002251</name>
</gene>
<feature type="region of interest" description="Disordered" evidence="1">
    <location>
        <begin position="180"/>
        <end position="222"/>
    </location>
</feature>
<accession>A0A364NB75</accession>
<comment type="caution">
    <text evidence="3">The sequence shown here is derived from an EMBL/GenBank/DDBJ whole genome shotgun (WGS) entry which is preliminary data.</text>
</comment>
<organism evidence="3 4">
    <name type="scientific">Stemphylium lycopersici</name>
    <name type="common">Tomato gray leaf spot disease fungus</name>
    <name type="synonym">Thyrospora lycopersici</name>
    <dbReference type="NCBI Taxonomy" id="183478"/>
    <lineage>
        <taxon>Eukaryota</taxon>
        <taxon>Fungi</taxon>
        <taxon>Dikarya</taxon>
        <taxon>Ascomycota</taxon>
        <taxon>Pezizomycotina</taxon>
        <taxon>Dothideomycetes</taxon>
        <taxon>Pleosporomycetidae</taxon>
        <taxon>Pleosporales</taxon>
        <taxon>Pleosporineae</taxon>
        <taxon>Pleosporaceae</taxon>
        <taxon>Stemphylium</taxon>
    </lineage>
</organism>
<keyword evidence="2" id="KW-0812">Transmembrane</keyword>
<name>A0A364NB75_STELY</name>
<dbReference type="GO" id="GO:0008237">
    <property type="term" value="F:metallopeptidase activity"/>
    <property type="evidence" value="ECO:0007669"/>
    <property type="project" value="InterPro"/>
</dbReference>
<evidence type="ECO:0000256" key="2">
    <source>
        <dbReference type="SAM" id="Phobius"/>
    </source>
</evidence>
<dbReference type="AlphaFoldDB" id="A0A364NB75"/>
<keyword evidence="2" id="KW-0472">Membrane</keyword>
<feature type="transmembrane region" description="Helical" evidence="2">
    <location>
        <begin position="120"/>
        <end position="141"/>
    </location>
</feature>
<dbReference type="EMBL" id="QGDH01000023">
    <property type="protein sequence ID" value="RAR14301.1"/>
    <property type="molecule type" value="Genomic_DNA"/>
</dbReference>
<reference evidence="4" key="1">
    <citation type="submission" date="2018-05" db="EMBL/GenBank/DDBJ databases">
        <title>Draft genome sequence of Stemphylium lycopersici strain CIDEFI 213.</title>
        <authorList>
            <person name="Medina R."/>
            <person name="Franco M.E.E."/>
            <person name="Lucentini C.G."/>
            <person name="Saparrat M.C.N."/>
            <person name="Balatti P.A."/>
        </authorList>
    </citation>
    <scope>NUCLEOTIDE SEQUENCE [LARGE SCALE GENOMIC DNA]</scope>
    <source>
        <strain evidence="4">CIDEFI 213</strain>
    </source>
</reference>